<proteinExistence type="predicted"/>
<reference evidence="2" key="1">
    <citation type="submission" date="2022-11" db="UniProtKB">
        <authorList>
            <consortium name="WormBaseParasite"/>
        </authorList>
    </citation>
    <scope>IDENTIFICATION</scope>
</reference>
<evidence type="ECO:0000313" key="1">
    <source>
        <dbReference type="Proteomes" id="UP000887580"/>
    </source>
</evidence>
<evidence type="ECO:0000313" key="2">
    <source>
        <dbReference type="WBParaSite" id="PS1159_v2.g6805.t1"/>
    </source>
</evidence>
<sequence length="329" mass="36649">MSPMPLPTVKSMSEAVSDNIRDWRLRFYKAFKKLSGRGPFPSTTFPPQPPSIPLKIHSLSKPPPPPLPRPTTFQRDHSNQMQPIIVFNETSNTSEQSNQNNNNKWITNEKVKTYARDSKGRIVRFFIPVPDPPALLSQSVDIGPVYIPAARPSTSSPYYNSYPSTLPPPPPPPLDYVAPMPLPQPTSSVYTVQSPCNGCENTNFSPSGGGDPWLLGDNNGIMENNEKCNSLRLRYIIQESIVNSDAEASKRAIQLRAETELNSFFNVVCGTGFFSYIAHTDEFCQASASGINCYVFSPVCSLRMQMGAGIARKKMLKKVRRRKSYVNKN</sequence>
<dbReference type="WBParaSite" id="PS1159_v2.g6805.t1">
    <property type="protein sequence ID" value="PS1159_v2.g6805.t1"/>
    <property type="gene ID" value="PS1159_v2.g6805"/>
</dbReference>
<accession>A0AC35GN22</accession>
<name>A0AC35GN22_9BILA</name>
<organism evidence="1 2">
    <name type="scientific">Panagrolaimus sp. PS1159</name>
    <dbReference type="NCBI Taxonomy" id="55785"/>
    <lineage>
        <taxon>Eukaryota</taxon>
        <taxon>Metazoa</taxon>
        <taxon>Ecdysozoa</taxon>
        <taxon>Nematoda</taxon>
        <taxon>Chromadorea</taxon>
        <taxon>Rhabditida</taxon>
        <taxon>Tylenchina</taxon>
        <taxon>Panagrolaimomorpha</taxon>
        <taxon>Panagrolaimoidea</taxon>
        <taxon>Panagrolaimidae</taxon>
        <taxon>Panagrolaimus</taxon>
    </lineage>
</organism>
<protein>
    <submittedName>
        <fullName evidence="2">Ground-like domain-containing protein</fullName>
    </submittedName>
</protein>
<dbReference type="Proteomes" id="UP000887580">
    <property type="component" value="Unplaced"/>
</dbReference>